<dbReference type="EMBL" id="OC867105">
    <property type="protein sequence ID" value="CAD7633320.1"/>
    <property type="molecule type" value="Genomic_DNA"/>
</dbReference>
<dbReference type="GO" id="GO:0006412">
    <property type="term" value="P:translation"/>
    <property type="evidence" value="ECO:0007669"/>
    <property type="project" value="InterPro"/>
</dbReference>
<dbReference type="Pfam" id="PF00135">
    <property type="entry name" value="COesterase"/>
    <property type="match status" value="1"/>
</dbReference>
<dbReference type="EMBL" id="CAJPIZ010012530">
    <property type="protein sequence ID" value="CAG2113750.1"/>
    <property type="molecule type" value="Genomic_DNA"/>
</dbReference>
<keyword evidence="6" id="KW-0689">Ribosomal protein</keyword>
<evidence type="ECO:0000256" key="1">
    <source>
        <dbReference type="ARBA" id="ARBA00004173"/>
    </source>
</evidence>
<proteinExistence type="inferred from homology"/>
<dbReference type="Proteomes" id="UP000759131">
    <property type="component" value="Unassembled WGS sequence"/>
</dbReference>
<dbReference type="GO" id="GO:0005615">
    <property type="term" value="C:extracellular space"/>
    <property type="evidence" value="ECO:0007669"/>
    <property type="project" value="TreeGrafter"/>
</dbReference>
<comment type="subcellular location">
    <subcellularLocation>
        <location evidence="1">Mitochondrion</location>
    </subcellularLocation>
</comment>
<dbReference type="SUPFAM" id="SSF53137">
    <property type="entry name" value="Translational machinery components"/>
    <property type="match status" value="1"/>
</dbReference>
<dbReference type="InterPro" id="IPR002018">
    <property type="entry name" value="CarbesteraseB"/>
</dbReference>
<evidence type="ECO:0000256" key="5">
    <source>
        <dbReference type="ARBA" id="ARBA00022801"/>
    </source>
</evidence>
<evidence type="ECO:0000256" key="2">
    <source>
        <dbReference type="ARBA" id="ARBA00005964"/>
    </source>
</evidence>
<dbReference type="InterPro" id="IPR036967">
    <property type="entry name" value="Ribosomal_uS11_sf"/>
</dbReference>
<dbReference type="GO" id="GO:0005840">
    <property type="term" value="C:ribosome"/>
    <property type="evidence" value="ECO:0007669"/>
    <property type="project" value="UniProtKB-KW"/>
</dbReference>
<dbReference type="GO" id="GO:1990904">
    <property type="term" value="C:ribonucleoprotein complex"/>
    <property type="evidence" value="ECO:0007669"/>
    <property type="project" value="UniProtKB-KW"/>
</dbReference>
<protein>
    <recommendedName>
        <fullName evidence="10">Carboxylic ester hydrolase</fullName>
        <ecNumber evidence="10">3.1.1.-</ecNumber>
    </recommendedName>
</protein>
<keyword evidence="13" id="KW-1185">Reference proteome</keyword>
<dbReference type="InterPro" id="IPR057268">
    <property type="entry name" value="Ribosomal_L18"/>
</dbReference>
<dbReference type="SUPFAM" id="SSF53474">
    <property type="entry name" value="alpha/beta-Hydrolases"/>
    <property type="match status" value="1"/>
</dbReference>
<dbReference type="Gene3D" id="3.40.50.1820">
    <property type="entry name" value="alpha/beta hydrolase"/>
    <property type="match status" value="1"/>
</dbReference>
<dbReference type="GO" id="GO:0003735">
    <property type="term" value="F:structural constituent of ribosome"/>
    <property type="evidence" value="ECO:0007669"/>
    <property type="project" value="InterPro"/>
</dbReference>
<feature type="domain" description="Carboxylesterase type B" evidence="11">
    <location>
        <begin position="192"/>
        <end position="597"/>
    </location>
</feature>
<dbReference type="InterPro" id="IPR029058">
    <property type="entry name" value="AB_hydrolase_fold"/>
</dbReference>
<comment type="similarity">
    <text evidence="3">Belongs to the universal ribosomal protein uL18 family.</text>
</comment>
<reference evidence="12" key="1">
    <citation type="submission" date="2020-11" db="EMBL/GenBank/DDBJ databases">
        <authorList>
            <person name="Tran Van P."/>
        </authorList>
    </citation>
    <scope>NUCLEOTIDE SEQUENCE</scope>
</reference>
<name>A0A7R9L1R9_9ACAR</name>
<dbReference type="PROSITE" id="PS00122">
    <property type="entry name" value="CARBOXYLESTERASE_B_1"/>
    <property type="match status" value="1"/>
</dbReference>
<keyword evidence="4" id="KW-0719">Serine esterase</keyword>
<dbReference type="GO" id="GO:0005886">
    <property type="term" value="C:plasma membrane"/>
    <property type="evidence" value="ECO:0007669"/>
    <property type="project" value="TreeGrafter"/>
</dbReference>
<dbReference type="GO" id="GO:0006581">
    <property type="term" value="P:acetylcholine catabolic process"/>
    <property type="evidence" value="ECO:0007669"/>
    <property type="project" value="TreeGrafter"/>
</dbReference>
<evidence type="ECO:0000256" key="6">
    <source>
        <dbReference type="ARBA" id="ARBA00022980"/>
    </source>
</evidence>
<dbReference type="PROSITE" id="PS00941">
    <property type="entry name" value="CARBOXYLESTERASE_B_2"/>
    <property type="match status" value="1"/>
</dbReference>
<evidence type="ECO:0000256" key="4">
    <source>
        <dbReference type="ARBA" id="ARBA00022487"/>
    </source>
</evidence>
<evidence type="ECO:0000256" key="10">
    <source>
        <dbReference type="RuleBase" id="RU361235"/>
    </source>
</evidence>
<keyword evidence="9" id="KW-0687">Ribonucleoprotein</keyword>
<gene>
    <name evidence="12" type="ORF">OSB1V03_LOCUS13717</name>
</gene>
<evidence type="ECO:0000256" key="7">
    <source>
        <dbReference type="ARBA" id="ARBA00023128"/>
    </source>
</evidence>
<dbReference type="CDD" id="cd00432">
    <property type="entry name" value="Ribosomal_L18_L5e"/>
    <property type="match status" value="1"/>
</dbReference>
<dbReference type="PANTHER" id="PTHR43918:SF4">
    <property type="entry name" value="CARBOXYLIC ESTER HYDROLASE"/>
    <property type="match status" value="1"/>
</dbReference>
<accession>A0A7R9L1R9</accession>
<keyword evidence="7" id="KW-0496">Mitochondrion</keyword>
<dbReference type="AlphaFoldDB" id="A0A7R9L1R9"/>
<organism evidence="12">
    <name type="scientific">Medioppia subpectinata</name>
    <dbReference type="NCBI Taxonomy" id="1979941"/>
    <lineage>
        <taxon>Eukaryota</taxon>
        <taxon>Metazoa</taxon>
        <taxon>Ecdysozoa</taxon>
        <taxon>Arthropoda</taxon>
        <taxon>Chelicerata</taxon>
        <taxon>Arachnida</taxon>
        <taxon>Acari</taxon>
        <taxon>Acariformes</taxon>
        <taxon>Sarcoptiformes</taxon>
        <taxon>Oribatida</taxon>
        <taxon>Brachypylina</taxon>
        <taxon>Oppioidea</taxon>
        <taxon>Oppiidae</taxon>
        <taxon>Medioppia</taxon>
    </lineage>
</organism>
<sequence length="609" mass="68484">MNQMMKPLLTYSRLRQITGDLIRASVAVRGQQRLLSSMSNKRITRLRSELSVSETELKSSGNESLLKTRLVNRNPRNLEQMLFEYKPLGYELDVPDRTYWNKIVFDTSGKHLTASIVHNSGRIIVSASTKEAAIGQQLKSSRGVAAATSLGQVLAMRALESGVLQVFVGVEYESDQSLKAKAFLTALKDNGLVRTAVGTFVGHLTAYGGKDVTQFLGIPYAEPPIGSLRFKRPVPYRTSNQLKANRWPNPCLQRDNHLQLNNYNFSEDCLYLNIWSPRVQLWPNVTHKPVVVLIHTGAFMFGSASEATYNGVVLSALGDVIVVTFNYRLNVYGFLYTGTESVTANAGMYDQMLAIQWVAQHIRNFGGDPNRVTLVGQSTGALSVGFHILSPISNKLFSRAVLISGSPLEHRWLSEPEMAKQFWINYAKDVNCMTGREESMNSIALKCLQKVNRNRLPAMSDIKRYSMDPFIVSAPVVFDSHFNTKLNETLKTLNSNISILFGYTDDEGSWMLSLQDNQRFGPQSQQNMTFNDTVSKLNEFLLKIKSNTEFEINVISTTTDRHVFEGIVSSVSNGLINEWINYFSDYFLLRTTKRFLDINLMKGNNEYCG</sequence>
<dbReference type="InterPro" id="IPR019819">
    <property type="entry name" value="Carboxylesterase_B_CS"/>
</dbReference>
<dbReference type="GO" id="GO:0019695">
    <property type="term" value="P:choline metabolic process"/>
    <property type="evidence" value="ECO:0007669"/>
    <property type="project" value="TreeGrafter"/>
</dbReference>
<keyword evidence="8" id="KW-0325">Glycoprotein</keyword>
<dbReference type="EC" id="3.1.1.-" evidence="10"/>
<evidence type="ECO:0000256" key="9">
    <source>
        <dbReference type="ARBA" id="ARBA00023274"/>
    </source>
</evidence>
<evidence type="ECO:0000256" key="8">
    <source>
        <dbReference type="ARBA" id="ARBA00023180"/>
    </source>
</evidence>
<evidence type="ECO:0000313" key="13">
    <source>
        <dbReference type="Proteomes" id="UP000759131"/>
    </source>
</evidence>
<dbReference type="InterPro" id="IPR050654">
    <property type="entry name" value="AChE-related_enzymes"/>
</dbReference>
<dbReference type="GO" id="GO:0003990">
    <property type="term" value="F:acetylcholinesterase activity"/>
    <property type="evidence" value="ECO:0007669"/>
    <property type="project" value="TreeGrafter"/>
</dbReference>
<dbReference type="FunFam" id="3.30.420.80:FF:000005">
    <property type="entry name" value="39S ribosomal protein L18, mitochondrial"/>
    <property type="match status" value="1"/>
</dbReference>
<evidence type="ECO:0000259" key="11">
    <source>
        <dbReference type="Pfam" id="PF00135"/>
    </source>
</evidence>
<keyword evidence="5 10" id="KW-0378">Hydrolase</keyword>
<evidence type="ECO:0000313" key="12">
    <source>
        <dbReference type="EMBL" id="CAD7633320.1"/>
    </source>
</evidence>
<dbReference type="GO" id="GO:0005743">
    <property type="term" value="C:mitochondrial inner membrane"/>
    <property type="evidence" value="ECO:0007669"/>
    <property type="project" value="UniProtKB-ARBA"/>
</dbReference>
<evidence type="ECO:0000256" key="3">
    <source>
        <dbReference type="ARBA" id="ARBA00007116"/>
    </source>
</evidence>
<dbReference type="InterPro" id="IPR019826">
    <property type="entry name" value="Carboxylesterase_B_AS"/>
</dbReference>
<comment type="similarity">
    <text evidence="2 10">Belongs to the type-B carboxylesterase/lipase family.</text>
</comment>
<dbReference type="OrthoDB" id="19653at2759"/>
<dbReference type="PANTHER" id="PTHR43918">
    <property type="entry name" value="ACETYLCHOLINESTERASE"/>
    <property type="match status" value="1"/>
</dbReference>
<dbReference type="Gene3D" id="3.30.420.80">
    <property type="entry name" value="Ribosomal protein S11"/>
    <property type="match status" value="1"/>
</dbReference>